<dbReference type="Proteomes" id="UP001370348">
    <property type="component" value="Chromosome"/>
</dbReference>
<evidence type="ECO:0000256" key="2">
    <source>
        <dbReference type="ARBA" id="ARBA00022553"/>
    </source>
</evidence>
<dbReference type="SUPFAM" id="SSF53335">
    <property type="entry name" value="S-adenosyl-L-methionine-dependent methyltransferases"/>
    <property type="match status" value="1"/>
</dbReference>
<reference evidence="8 9" key="1">
    <citation type="submission" date="2021-12" db="EMBL/GenBank/DDBJ databases">
        <title>Discovery of the Pendulisporaceae a myxobacterial family with distinct sporulation behavior and unique specialized metabolism.</title>
        <authorList>
            <person name="Garcia R."/>
            <person name="Popoff A."/>
            <person name="Bader C.D."/>
            <person name="Loehr J."/>
            <person name="Walesch S."/>
            <person name="Walt C."/>
            <person name="Boldt J."/>
            <person name="Bunk B."/>
            <person name="Haeckl F.J.F.P.J."/>
            <person name="Gunesch A.P."/>
            <person name="Birkelbach J."/>
            <person name="Nuebel U."/>
            <person name="Pietschmann T."/>
            <person name="Bach T."/>
            <person name="Mueller R."/>
        </authorList>
    </citation>
    <scope>NUCLEOTIDE SEQUENCE [LARGE SCALE GENOMIC DNA]</scope>
    <source>
        <strain evidence="8 9">MSr11954</strain>
    </source>
</reference>
<dbReference type="SUPFAM" id="SSF53901">
    <property type="entry name" value="Thiolase-like"/>
    <property type="match status" value="1"/>
</dbReference>
<dbReference type="InterPro" id="IPR014031">
    <property type="entry name" value="Ketoacyl_synth_C"/>
</dbReference>
<dbReference type="Gene3D" id="3.40.50.720">
    <property type="entry name" value="NAD(P)-binding Rossmann-like Domain"/>
    <property type="match status" value="1"/>
</dbReference>
<keyword evidence="1" id="KW-0596">Phosphopantetheine</keyword>
<dbReference type="Gene3D" id="3.40.47.10">
    <property type="match status" value="1"/>
</dbReference>
<comment type="similarity">
    <text evidence="5">Belongs to the thiolase-like superfamily. Beta-ketoacyl-ACP synthases family.</text>
</comment>
<dbReference type="Pfam" id="PF00109">
    <property type="entry name" value="ketoacyl-synt"/>
    <property type="match status" value="1"/>
</dbReference>
<dbReference type="SUPFAM" id="SSF51735">
    <property type="entry name" value="NAD(P)-binding Rossmann-fold domains"/>
    <property type="match status" value="2"/>
</dbReference>
<dbReference type="InterPro" id="IPR057326">
    <property type="entry name" value="KR_dom"/>
</dbReference>
<sequence length="1685" mass="184295">MSGRFPDAKNVDEFWTNLELGRDSVREIPQNRWNVNEHFDADPLAPNKTYSKWGGVLDDIDRFDPDFFNMSPREARLTDPQHRLFLMEAWRAFEDAGYSGQQLDGSRCSVFVGCASGDYKNLLKESRVPLEGYTFMGNDASILAARIAYYLNLRGPSMAIDTACSASLVAVHLACEALREGKCDLALAGGVAVLVTPELHILGSKAGMLSPRGKCRPFDDGADGFVPGEGVGALVLKRLDRALADGDHVHGVIRASAINQDGKTNGITAPSGPSQTSLELETYRRFDIDPDAITYVECHGTGTKLGDPIEIDALAKTFSEFTSRRGYCALGSVKSNIGHALTAAGVAGLVKVLLCLREKKIAPSLHVEKTNQHLRLESSPFFVATEVRPWEGPRNAAISSFGFSGTNAHLVVGEAPAPPTMPEPEGRWRVAALSARTPTALRERLLDLHAWLRAHPGASLRDVTFTLATGRMHLRERLAFVARSIDELTSHISEHLQGAKPSRDGSSPEIIAAADAYERGEPLPASLYVGERARRVPLPTYPFARDRCWVPEIDAPADAANGVVEKRTLSADDPLFSEHVVNGSRVLPAVAYLAIAHEALSKLAGAQSLRRVVWLRPLVMAAGPIEVCTRLRKDSGKLTFEIFTAGGVHCRGEAASEDSSRAIVPLRDIQTRCSELVDAETHYSGLTAGGLDYGPSFRTVRAIRRAADRGEAIVALERRGALASHLFPGVLDGALQSLDALTDPTLPLLIPFALERLQVCSSLPKRSFAHVRKTGSTEYDVTIVDEAGRPCVIFQGMAFRAPKLAIATATATATPPPSKAVATRLYVPEWREPLEPPRVSSEPAPGRHVLIVREPHRAPRDLALAIARRHPRDVVIQASPDDAIVDRPGADVVYFLAVCDEAIDPRSLDLASRAETWILRLFRLIKTLGAKGAANDALDLKVVTSDVHGVHRDDVVRPMAAALVGFTKSLAKERPRWKVTCLDISSAELSGALREHVVDALLAEPSSPTGEEIALRRGRRWERVLREATVPQPDRLVFRERGTYVILGGAGGIGLELGMHLARVAKARLVLLGRSELDERRRRSLDTMISLGAEPLYLRVDAIDEAAMARAVAEAKERFGAIHGAFHSAIVLQDRLVQNMDEATLMSALSPKIRASVVLARALRAEPLDFFAFFSSAQSFTGNAGQSNYSAGCTFKDALADALRHQGVPTATVNWGYWGEVGIVATDEHRQRMTALGVHSITPAEGMDALERLLTHRVAQAMPLKAEARVLGKFRVDPRPRLDLRRMLTAFDALDDFGRRMLVGALQSLGLFERRGAGGTVDELARRAGIVAPHRRLFATLLRILTEAGALESTNGRVVATPKVERRQSEDAKEMQRRLVTRYPEVTAHAELLRTCVSEYPRVLRGELTATDVMFPGSSMRLVEAIYRGDPVAEHQNELVAREVRALVARRERTRILEIGAGTGGTSAGVLEAITPFGSKVEYTYTDLSAGFLQHGRKTFGTNRSWLQFQRLDIERDPAQQGFEAGTYDIVLAANVLHATRRIRETLAHATKLLCPGGVLLLNETTGFNVFATLTFGLLEGWWRFEDDELRVPGSPLVALETWETLLRERGFGEVTVVDRRPASEHPLQSVILTRLSVAPTRRASMPARAPTNGHRVTDDLTRLLERLADGSLSPDEAYEHLRPQ</sequence>
<dbReference type="PROSITE" id="PS52004">
    <property type="entry name" value="KS3_2"/>
    <property type="match status" value="1"/>
</dbReference>
<evidence type="ECO:0000259" key="6">
    <source>
        <dbReference type="PROSITE" id="PS52004"/>
    </source>
</evidence>
<keyword evidence="3 5" id="KW-0808">Transferase</keyword>
<evidence type="ECO:0000256" key="1">
    <source>
        <dbReference type="ARBA" id="ARBA00022450"/>
    </source>
</evidence>
<accession>A0ABZ2MB85</accession>
<dbReference type="InterPro" id="IPR016039">
    <property type="entry name" value="Thiolase-like"/>
</dbReference>
<dbReference type="InterPro" id="IPR049552">
    <property type="entry name" value="PKS_DH_N"/>
</dbReference>
<dbReference type="InterPro" id="IPR042104">
    <property type="entry name" value="PKS_dehydratase_sf"/>
</dbReference>
<proteinExistence type="inferred from homology"/>
<evidence type="ECO:0000313" key="9">
    <source>
        <dbReference type="Proteomes" id="UP001370348"/>
    </source>
</evidence>
<feature type="active site" description="Proton donor; for dehydratase activity" evidence="4">
    <location>
        <position position="732"/>
    </location>
</feature>
<feature type="region of interest" description="N-terminal hotdog fold" evidence="4">
    <location>
        <begin position="550"/>
        <end position="661"/>
    </location>
</feature>
<dbReference type="Pfam" id="PF08242">
    <property type="entry name" value="Methyltransf_12"/>
    <property type="match status" value="1"/>
</dbReference>
<dbReference type="Pfam" id="PF14765">
    <property type="entry name" value="PS-DH"/>
    <property type="match status" value="1"/>
</dbReference>
<dbReference type="InterPro" id="IPR014030">
    <property type="entry name" value="Ketoacyl_synth_N"/>
</dbReference>
<dbReference type="InterPro" id="IPR013217">
    <property type="entry name" value="Methyltransf_12"/>
</dbReference>
<dbReference type="PROSITE" id="PS52019">
    <property type="entry name" value="PKS_MFAS_DH"/>
    <property type="match status" value="1"/>
</dbReference>
<dbReference type="InterPro" id="IPR020841">
    <property type="entry name" value="PKS_Beta-ketoAc_synthase_dom"/>
</dbReference>
<feature type="active site" description="Proton acceptor; for dehydratase activity" evidence="4">
    <location>
        <position position="579"/>
    </location>
</feature>
<feature type="domain" description="PKS/mFAS DH" evidence="7">
    <location>
        <begin position="550"/>
        <end position="808"/>
    </location>
</feature>
<name>A0ABZ2MB85_9BACT</name>
<dbReference type="Pfam" id="PF02801">
    <property type="entry name" value="Ketoacyl-synt_C"/>
    <property type="match status" value="1"/>
</dbReference>
<dbReference type="InterPro" id="IPR049900">
    <property type="entry name" value="PKS_mFAS_DH"/>
</dbReference>
<dbReference type="SMART" id="SM00822">
    <property type="entry name" value="PKS_KR"/>
    <property type="match status" value="1"/>
</dbReference>
<keyword evidence="9" id="KW-1185">Reference proteome</keyword>
<dbReference type="PROSITE" id="PS00606">
    <property type="entry name" value="KS3_1"/>
    <property type="match status" value="1"/>
</dbReference>
<dbReference type="Pfam" id="PF08659">
    <property type="entry name" value="KR"/>
    <property type="match status" value="1"/>
</dbReference>
<dbReference type="InterPro" id="IPR029063">
    <property type="entry name" value="SAM-dependent_MTases_sf"/>
</dbReference>
<organism evidence="8 9">
    <name type="scientific">Pendulispora albinea</name>
    <dbReference type="NCBI Taxonomy" id="2741071"/>
    <lineage>
        <taxon>Bacteria</taxon>
        <taxon>Pseudomonadati</taxon>
        <taxon>Myxococcota</taxon>
        <taxon>Myxococcia</taxon>
        <taxon>Myxococcales</taxon>
        <taxon>Sorangiineae</taxon>
        <taxon>Pendulisporaceae</taxon>
        <taxon>Pendulispora</taxon>
    </lineage>
</organism>
<dbReference type="InterPro" id="IPR013968">
    <property type="entry name" value="PKS_KR"/>
</dbReference>
<dbReference type="InterPro" id="IPR020807">
    <property type="entry name" value="PKS_DH"/>
</dbReference>
<evidence type="ECO:0000259" key="7">
    <source>
        <dbReference type="PROSITE" id="PS52019"/>
    </source>
</evidence>
<dbReference type="InterPro" id="IPR050091">
    <property type="entry name" value="PKS_NRPS_Biosynth_Enz"/>
</dbReference>
<dbReference type="SMART" id="SM00826">
    <property type="entry name" value="PKS_DH"/>
    <property type="match status" value="1"/>
</dbReference>
<dbReference type="InterPro" id="IPR036291">
    <property type="entry name" value="NAD(P)-bd_dom_sf"/>
</dbReference>
<protein>
    <submittedName>
        <fullName evidence="8">SDR family NAD(P)-dependent oxidoreductase</fullName>
    </submittedName>
</protein>
<dbReference type="PANTHER" id="PTHR43775">
    <property type="entry name" value="FATTY ACID SYNTHASE"/>
    <property type="match status" value="1"/>
</dbReference>
<dbReference type="PANTHER" id="PTHR43775:SF37">
    <property type="entry name" value="SI:DKEY-61P9.11"/>
    <property type="match status" value="1"/>
</dbReference>
<dbReference type="InterPro" id="IPR049551">
    <property type="entry name" value="PKS_DH_C"/>
</dbReference>
<feature type="domain" description="Ketosynthase family 3 (KS3)" evidence="6">
    <location>
        <begin position="1"/>
        <end position="414"/>
    </location>
</feature>
<dbReference type="EMBL" id="CP089984">
    <property type="protein sequence ID" value="WXB19735.1"/>
    <property type="molecule type" value="Genomic_DNA"/>
</dbReference>
<dbReference type="Gene3D" id="3.40.50.150">
    <property type="entry name" value="Vaccinia Virus protein VP39"/>
    <property type="match status" value="1"/>
</dbReference>
<dbReference type="Pfam" id="PF21089">
    <property type="entry name" value="PKS_DH_N"/>
    <property type="match status" value="1"/>
</dbReference>
<dbReference type="Pfam" id="PF22621">
    <property type="entry name" value="CurL-like_PKS_C"/>
    <property type="match status" value="1"/>
</dbReference>
<gene>
    <name evidence="8" type="ORF">LZC94_21230</name>
</gene>
<feature type="region of interest" description="C-terminal hotdog fold" evidence="4">
    <location>
        <begin position="674"/>
        <end position="808"/>
    </location>
</feature>
<dbReference type="Gene3D" id="1.10.1240.100">
    <property type="match status" value="1"/>
</dbReference>
<dbReference type="Gene3D" id="3.10.129.110">
    <property type="entry name" value="Polyketide synthase dehydratase"/>
    <property type="match status" value="1"/>
</dbReference>
<dbReference type="CDD" id="cd08953">
    <property type="entry name" value="KR_2_SDR_x"/>
    <property type="match status" value="1"/>
</dbReference>
<evidence type="ECO:0000313" key="8">
    <source>
        <dbReference type="EMBL" id="WXB19735.1"/>
    </source>
</evidence>
<evidence type="ECO:0000256" key="5">
    <source>
        <dbReference type="RuleBase" id="RU003694"/>
    </source>
</evidence>
<evidence type="ECO:0000256" key="4">
    <source>
        <dbReference type="PROSITE-ProRule" id="PRU01363"/>
    </source>
</evidence>
<dbReference type="InterPro" id="IPR018201">
    <property type="entry name" value="Ketoacyl_synth_AS"/>
</dbReference>
<evidence type="ECO:0000256" key="3">
    <source>
        <dbReference type="ARBA" id="ARBA00022679"/>
    </source>
</evidence>
<dbReference type="SMART" id="SM00825">
    <property type="entry name" value="PKS_KS"/>
    <property type="match status" value="1"/>
</dbReference>
<keyword evidence="2" id="KW-0597">Phosphoprotein</keyword>
<dbReference type="CDD" id="cd00833">
    <property type="entry name" value="PKS"/>
    <property type="match status" value="1"/>
</dbReference>